<feature type="region of interest" description="Disordered" evidence="1">
    <location>
        <begin position="29"/>
        <end position="53"/>
    </location>
</feature>
<evidence type="ECO:0000313" key="3">
    <source>
        <dbReference type="EMBL" id="NEK84960.1"/>
    </source>
</evidence>
<comment type="caution">
    <text evidence="3">The sequence shown here is derived from an EMBL/GenBank/DDBJ whole genome shotgun (WGS) entry which is preliminary data.</text>
</comment>
<feature type="signal peptide" evidence="2">
    <location>
        <begin position="1"/>
        <end position="25"/>
    </location>
</feature>
<evidence type="ECO:0000256" key="1">
    <source>
        <dbReference type="SAM" id="MobiDB-lite"/>
    </source>
</evidence>
<evidence type="ECO:0008006" key="5">
    <source>
        <dbReference type="Google" id="ProtNLM"/>
    </source>
</evidence>
<protein>
    <recommendedName>
        <fullName evidence="5">Lipoprotein</fullName>
    </recommendedName>
</protein>
<evidence type="ECO:0000256" key="2">
    <source>
        <dbReference type="SAM" id="SignalP"/>
    </source>
</evidence>
<accession>A0A6L9W0G9</accession>
<organism evidence="3 4">
    <name type="scientific">Blastococcus saxobsidens</name>
    <dbReference type="NCBI Taxonomy" id="138336"/>
    <lineage>
        <taxon>Bacteria</taxon>
        <taxon>Bacillati</taxon>
        <taxon>Actinomycetota</taxon>
        <taxon>Actinomycetes</taxon>
        <taxon>Geodermatophilales</taxon>
        <taxon>Geodermatophilaceae</taxon>
        <taxon>Blastococcus</taxon>
    </lineage>
</organism>
<dbReference type="PROSITE" id="PS51257">
    <property type="entry name" value="PROKAR_LIPOPROTEIN"/>
    <property type="match status" value="1"/>
</dbReference>
<gene>
    <name evidence="3" type="ORF">GCU60_04170</name>
</gene>
<sequence>MAVPERSLRSPAAAGLLLASTGVLAGCGQDDSTGAGADASVGDVQQEGSTEAYDGPYTTRFAAEVQSYDGKTVALSADVNRVLGPAAFSLAGTDDTTIQPLLVVAPDADTEVRTDHTVAVTGTVHLSFDLAAVEQETGTDLDDGLLERFDGKPYLTAGRVEASAPADR</sequence>
<feature type="chain" id="PRO_5039018368" description="Lipoprotein" evidence="2">
    <location>
        <begin position="26"/>
        <end position="168"/>
    </location>
</feature>
<proteinExistence type="predicted"/>
<dbReference type="Proteomes" id="UP000479241">
    <property type="component" value="Unassembled WGS sequence"/>
</dbReference>
<evidence type="ECO:0000313" key="4">
    <source>
        <dbReference type="Proteomes" id="UP000479241"/>
    </source>
</evidence>
<dbReference type="RefSeq" id="WP_163202538.1">
    <property type="nucleotide sequence ID" value="NZ_JAAGWG010000006.1"/>
</dbReference>
<dbReference type="EMBL" id="JAAGWG010000006">
    <property type="protein sequence ID" value="NEK84960.1"/>
    <property type="molecule type" value="Genomic_DNA"/>
</dbReference>
<reference evidence="3 4" key="1">
    <citation type="submission" date="2019-12" db="EMBL/GenBank/DDBJ databases">
        <title>the WGS of Blastococcus saxobsidens 67B17.</title>
        <authorList>
            <person name="Jiang Z."/>
        </authorList>
    </citation>
    <scope>NUCLEOTIDE SEQUENCE [LARGE SCALE GENOMIC DNA]</scope>
    <source>
        <strain evidence="3 4">67B17</strain>
    </source>
</reference>
<name>A0A6L9W0G9_9ACTN</name>
<dbReference type="AlphaFoldDB" id="A0A6L9W0G9"/>
<keyword evidence="2" id="KW-0732">Signal</keyword>